<proteinExistence type="predicted"/>
<keyword evidence="1" id="KW-0560">Oxidoreductase</keyword>
<evidence type="ECO:0000313" key="3">
    <source>
        <dbReference type="Proteomes" id="UP000789759"/>
    </source>
</evidence>
<evidence type="ECO:0000256" key="1">
    <source>
        <dbReference type="ARBA" id="ARBA00023002"/>
    </source>
</evidence>
<dbReference type="InterPro" id="IPR036291">
    <property type="entry name" value="NAD(P)-bd_dom_sf"/>
</dbReference>
<dbReference type="AlphaFoldDB" id="A0A9N9H9Z8"/>
<name>A0A9N9H9Z8_9GLOM</name>
<dbReference type="GO" id="GO:0016491">
    <property type="term" value="F:oxidoreductase activity"/>
    <property type="evidence" value="ECO:0007669"/>
    <property type="project" value="UniProtKB-KW"/>
</dbReference>
<dbReference type="OrthoDB" id="191139at2759"/>
<dbReference type="PANTHER" id="PTHR43157">
    <property type="entry name" value="PHOSPHATIDYLINOSITOL-GLYCAN BIOSYNTHESIS CLASS F PROTEIN-RELATED"/>
    <property type="match status" value="1"/>
</dbReference>
<dbReference type="InterPro" id="IPR002347">
    <property type="entry name" value="SDR_fam"/>
</dbReference>
<dbReference type="Gene3D" id="3.40.50.720">
    <property type="entry name" value="NAD(P)-binding Rossmann-like Domain"/>
    <property type="match status" value="1"/>
</dbReference>
<dbReference type="SUPFAM" id="SSF51735">
    <property type="entry name" value="NAD(P)-binding Rossmann-fold domains"/>
    <property type="match status" value="1"/>
</dbReference>
<reference evidence="2" key="1">
    <citation type="submission" date="2021-06" db="EMBL/GenBank/DDBJ databases">
        <authorList>
            <person name="Kallberg Y."/>
            <person name="Tangrot J."/>
            <person name="Rosling A."/>
        </authorList>
    </citation>
    <scope>NUCLEOTIDE SEQUENCE</scope>
    <source>
        <strain evidence="2">FL966</strain>
    </source>
</reference>
<comment type="caution">
    <text evidence="2">The sequence shown here is derived from an EMBL/GenBank/DDBJ whole genome shotgun (WGS) entry which is preliminary data.</text>
</comment>
<keyword evidence="3" id="KW-1185">Reference proteome</keyword>
<dbReference type="PANTHER" id="PTHR43157:SF31">
    <property type="entry name" value="PHOSPHATIDYLINOSITOL-GLYCAN BIOSYNTHESIS CLASS F PROTEIN"/>
    <property type="match status" value="1"/>
</dbReference>
<sequence>MELQPTNDSYDLSNKVVIITGATGGIGRSLTRMVSSYNPKRLVLPIRNREKGEQLLEYVRKSEDGKVECIELWDIDLADLHSVKRFADKFVNEVGELHYLWNHAGVFDFAFEKTKDNFEQQFQVNHLSHFLLTTLLIPTMKKSATPESPCKINFTGSDTMKLGKIEFDNLNGEKNSWFVQLHADSKLMNVVYSTELNRLYKGSNIISLTCHPGLVDTNMGNVYPFLEPLKHLFMSTFGLPPDTGAKYILYPVLKANIDDGGKYFDQYKLVELTGQAADEELATKFSEKCEELLKNFDASILG</sequence>
<dbReference type="Proteomes" id="UP000789759">
    <property type="component" value="Unassembled WGS sequence"/>
</dbReference>
<dbReference type="EMBL" id="CAJVQA010008375">
    <property type="protein sequence ID" value="CAG8670648.1"/>
    <property type="molecule type" value="Genomic_DNA"/>
</dbReference>
<evidence type="ECO:0000313" key="2">
    <source>
        <dbReference type="EMBL" id="CAG8670648.1"/>
    </source>
</evidence>
<accession>A0A9N9H9Z8</accession>
<gene>
    <name evidence="2" type="ORF">CPELLU_LOCUS10253</name>
</gene>
<protein>
    <submittedName>
        <fullName evidence="2">2225_t:CDS:1</fullName>
    </submittedName>
</protein>
<dbReference type="PRINTS" id="PR00081">
    <property type="entry name" value="GDHRDH"/>
</dbReference>
<dbReference type="Pfam" id="PF00106">
    <property type="entry name" value="adh_short"/>
    <property type="match status" value="1"/>
</dbReference>
<organism evidence="2 3">
    <name type="scientific">Cetraspora pellucida</name>
    <dbReference type="NCBI Taxonomy" id="1433469"/>
    <lineage>
        <taxon>Eukaryota</taxon>
        <taxon>Fungi</taxon>
        <taxon>Fungi incertae sedis</taxon>
        <taxon>Mucoromycota</taxon>
        <taxon>Glomeromycotina</taxon>
        <taxon>Glomeromycetes</taxon>
        <taxon>Diversisporales</taxon>
        <taxon>Gigasporaceae</taxon>
        <taxon>Cetraspora</taxon>
    </lineage>
</organism>